<organism evidence="2 3">
    <name type="scientific">Acidocella aminolytica 101 = DSM 11237</name>
    <dbReference type="NCBI Taxonomy" id="1120923"/>
    <lineage>
        <taxon>Bacteria</taxon>
        <taxon>Pseudomonadati</taxon>
        <taxon>Pseudomonadota</taxon>
        <taxon>Alphaproteobacteria</taxon>
        <taxon>Acetobacterales</taxon>
        <taxon>Acidocellaceae</taxon>
        <taxon>Acidocella</taxon>
    </lineage>
</organism>
<dbReference type="InterPro" id="IPR011644">
    <property type="entry name" value="Heme_NO-bd"/>
</dbReference>
<gene>
    <name evidence="2" type="ORF">Aam_151_004</name>
</gene>
<evidence type="ECO:0000259" key="1">
    <source>
        <dbReference type="Pfam" id="PF07700"/>
    </source>
</evidence>
<dbReference type="RefSeq" id="WP_048880464.1">
    <property type="nucleotide sequence ID" value="NZ_BANC01000148.1"/>
</dbReference>
<comment type="caution">
    <text evidence="2">The sequence shown here is derived from an EMBL/GenBank/DDBJ whole genome shotgun (WGS) entry which is preliminary data.</text>
</comment>
<evidence type="ECO:0000313" key="2">
    <source>
        <dbReference type="EMBL" id="GAN82078.1"/>
    </source>
</evidence>
<dbReference type="Proteomes" id="UP000032668">
    <property type="component" value="Unassembled WGS sequence"/>
</dbReference>
<evidence type="ECO:0000313" key="3">
    <source>
        <dbReference type="Proteomes" id="UP000032668"/>
    </source>
</evidence>
<proteinExistence type="predicted"/>
<dbReference type="AlphaFoldDB" id="A0A0D6PLG7"/>
<sequence>MLGIIPHTIDQYLKQEVALDTRQAILVRAGFPYGHTFRIDAEYDDKACCALVGAAAVEMGTTTESVFDSIAEFFIEWAEQNFSGFFQAAPDTRGFLLMQPDIHNSLACGLRSSAQRKVADKFRVVALPDGVRLQYRSSNRLSYFYCALARSLATRRGEIAEIIFVDGDHDSVASVIEVRLKPAQAV</sequence>
<dbReference type="GO" id="GO:0020037">
    <property type="term" value="F:heme binding"/>
    <property type="evidence" value="ECO:0007669"/>
    <property type="project" value="InterPro"/>
</dbReference>
<reference evidence="2 3" key="1">
    <citation type="submission" date="2012-11" db="EMBL/GenBank/DDBJ databases">
        <title>Whole genome sequence of Acidocella aminolytica 101 = DSM 11237.</title>
        <authorList>
            <person name="Azuma Y."/>
            <person name="Higashiura N."/>
            <person name="Hirakawa H."/>
            <person name="Matsushita K."/>
        </authorList>
    </citation>
    <scope>NUCLEOTIDE SEQUENCE [LARGE SCALE GENOMIC DNA]</scope>
    <source>
        <strain evidence="3">101 / DSM 11237</strain>
    </source>
</reference>
<keyword evidence="3" id="KW-1185">Reference proteome</keyword>
<dbReference type="Gene3D" id="3.90.1520.10">
    <property type="entry name" value="H-NOX domain"/>
    <property type="match status" value="1"/>
</dbReference>
<dbReference type="InterPro" id="IPR038158">
    <property type="entry name" value="H-NOX_domain_sf"/>
</dbReference>
<dbReference type="OrthoDB" id="7266652at2"/>
<dbReference type="Pfam" id="PF07700">
    <property type="entry name" value="HNOB"/>
    <property type="match status" value="1"/>
</dbReference>
<accession>A0A0D6PLG7</accession>
<dbReference type="EMBL" id="BANC01000148">
    <property type="protein sequence ID" value="GAN82078.1"/>
    <property type="molecule type" value="Genomic_DNA"/>
</dbReference>
<name>A0A0D6PLG7_9PROT</name>
<protein>
    <recommendedName>
        <fullName evidence="1">Heme NO-binding domain-containing protein</fullName>
    </recommendedName>
</protein>
<dbReference type="SUPFAM" id="SSF111126">
    <property type="entry name" value="Ligand-binding domain in the NO signalling and Golgi transport"/>
    <property type="match status" value="1"/>
</dbReference>
<dbReference type="InterPro" id="IPR024096">
    <property type="entry name" value="NO_sig/Golgi_transp_ligand-bd"/>
</dbReference>
<feature type="domain" description="Heme NO-binding" evidence="1">
    <location>
        <begin position="3"/>
        <end position="153"/>
    </location>
</feature>